<dbReference type="EMBL" id="BGPR01006612">
    <property type="protein sequence ID" value="GBN20416.1"/>
    <property type="molecule type" value="Genomic_DNA"/>
</dbReference>
<proteinExistence type="predicted"/>
<dbReference type="Gene3D" id="1.10.10.60">
    <property type="entry name" value="Homeodomain-like"/>
    <property type="match status" value="1"/>
</dbReference>
<protein>
    <recommendedName>
        <fullName evidence="3">HTH CENPB-type domain-containing protein</fullName>
    </recommendedName>
</protein>
<evidence type="ECO:0000313" key="4">
    <source>
        <dbReference type="EMBL" id="GBN20416.1"/>
    </source>
</evidence>
<dbReference type="InterPro" id="IPR050863">
    <property type="entry name" value="CenT-Element_Derived"/>
</dbReference>
<dbReference type="PROSITE" id="PS51253">
    <property type="entry name" value="HTH_CENPB"/>
    <property type="match status" value="1"/>
</dbReference>
<comment type="caution">
    <text evidence="4">The sequence shown here is derived from an EMBL/GenBank/DDBJ whole genome shotgun (WGS) entry which is preliminary data.</text>
</comment>
<dbReference type="Proteomes" id="UP000499080">
    <property type="component" value="Unassembled WGS sequence"/>
</dbReference>
<comment type="subcellular location">
    <subcellularLocation>
        <location evidence="1">Nucleus</location>
    </subcellularLocation>
</comment>
<dbReference type="Pfam" id="PF03221">
    <property type="entry name" value="HTH_Tnp_Tc5"/>
    <property type="match status" value="1"/>
</dbReference>
<accession>A0A4Y2M3W2</accession>
<dbReference type="AlphaFoldDB" id="A0A4Y2M3W2"/>
<gene>
    <name evidence="4" type="ORF">AVEN_177695_1</name>
</gene>
<dbReference type="InterPro" id="IPR006600">
    <property type="entry name" value="HTH_CenpB_DNA-bd_dom"/>
</dbReference>
<dbReference type="PANTHER" id="PTHR19303:SF73">
    <property type="entry name" value="PROTEIN PDC2"/>
    <property type="match status" value="1"/>
</dbReference>
<reference evidence="4 5" key="1">
    <citation type="journal article" date="2019" name="Sci. Rep.">
        <title>Orb-weaving spider Araneus ventricosus genome elucidates the spidroin gene catalogue.</title>
        <authorList>
            <person name="Kono N."/>
            <person name="Nakamura H."/>
            <person name="Ohtoshi R."/>
            <person name="Moran D.A.P."/>
            <person name="Shinohara A."/>
            <person name="Yoshida Y."/>
            <person name="Fujiwara M."/>
            <person name="Mori M."/>
            <person name="Tomita M."/>
            <person name="Arakawa K."/>
        </authorList>
    </citation>
    <scope>NUCLEOTIDE SEQUENCE [LARGE SCALE GENOMIC DNA]</scope>
</reference>
<dbReference type="SMART" id="SM00674">
    <property type="entry name" value="CENPB"/>
    <property type="match status" value="1"/>
</dbReference>
<dbReference type="SUPFAM" id="SSF46689">
    <property type="entry name" value="Homeodomain-like"/>
    <property type="match status" value="1"/>
</dbReference>
<dbReference type="OrthoDB" id="6431703at2759"/>
<dbReference type="PANTHER" id="PTHR19303">
    <property type="entry name" value="TRANSPOSON"/>
    <property type="match status" value="1"/>
</dbReference>
<evidence type="ECO:0000256" key="2">
    <source>
        <dbReference type="ARBA" id="ARBA00023125"/>
    </source>
</evidence>
<dbReference type="GO" id="GO:0005634">
    <property type="term" value="C:nucleus"/>
    <property type="evidence" value="ECO:0007669"/>
    <property type="project" value="UniProtKB-SubCell"/>
</dbReference>
<sequence>MKNIRIAGHPDLEECLIKWFKQCRYCNLLIGGNELKEKAEQFAQKLGHKDLKSSNGWLEHFKNRHNIVFRKLCGESQSVSDEFCSEWIKYLFGLLVESESDEEQELHTEIRQCEEWEKISKILNLSKTTTFEIFTEFDTEVQVCRLWTDDEIVSQTISSPSRNEEEVDVPAEPNVTAAQAIDAVPILRSFMECSETVEKEDFAAIFRIEHLVKSNLKRGVARSLCWTSSKEF</sequence>
<keyword evidence="5" id="KW-1185">Reference proteome</keyword>
<feature type="domain" description="HTH CENPB-type" evidence="3">
    <location>
        <begin position="1"/>
        <end position="71"/>
    </location>
</feature>
<evidence type="ECO:0000313" key="5">
    <source>
        <dbReference type="Proteomes" id="UP000499080"/>
    </source>
</evidence>
<dbReference type="GO" id="GO:0003677">
    <property type="term" value="F:DNA binding"/>
    <property type="evidence" value="ECO:0007669"/>
    <property type="project" value="UniProtKB-KW"/>
</dbReference>
<keyword evidence="2" id="KW-0238">DNA-binding</keyword>
<dbReference type="InterPro" id="IPR009057">
    <property type="entry name" value="Homeodomain-like_sf"/>
</dbReference>
<organism evidence="4 5">
    <name type="scientific">Araneus ventricosus</name>
    <name type="common">Orbweaver spider</name>
    <name type="synonym">Epeira ventricosa</name>
    <dbReference type="NCBI Taxonomy" id="182803"/>
    <lineage>
        <taxon>Eukaryota</taxon>
        <taxon>Metazoa</taxon>
        <taxon>Ecdysozoa</taxon>
        <taxon>Arthropoda</taxon>
        <taxon>Chelicerata</taxon>
        <taxon>Arachnida</taxon>
        <taxon>Araneae</taxon>
        <taxon>Araneomorphae</taxon>
        <taxon>Entelegynae</taxon>
        <taxon>Araneoidea</taxon>
        <taxon>Araneidae</taxon>
        <taxon>Araneus</taxon>
    </lineage>
</organism>
<evidence type="ECO:0000256" key="1">
    <source>
        <dbReference type="ARBA" id="ARBA00004123"/>
    </source>
</evidence>
<evidence type="ECO:0000259" key="3">
    <source>
        <dbReference type="PROSITE" id="PS51253"/>
    </source>
</evidence>
<name>A0A4Y2M3W2_ARAVE</name>